<feature type="domain" description="3H" evidence="2">
    <location>
        <begin position="70"/>
        <end position="165"/>
    </location>
</feature>
<name>A0A0R1ZJ33_9LACO</name>
<organism evidence="4 5">
    <name type="scientific">Lacticaseibacillus sharpeae JCM 1186 = DSM 20505</name>
    <dbReference type="NCBI Taxonomy" id="1291052"/>
    <lineage>
        <taxon>Bacteria</taxon>
        <taxon>Bacillati</taxon>
        <taxon>Bacillota</taxon>
        <taxon>Bacilli</taxon>
        <taxon>Lactobacillales</taxon>
        <taxon>Lactobacillaceae</taxon>
        <taxon>Lacticaseibacillus</taxon>
    </lineage>
</organism>
<proteinExistence type="predicted"/>
<dbReference type="InterPro" id="IPR004173">
    <property type="entry name" value="3H_domain"/>
</dbReference>
<dbReference type="EMBL" id="AYYO01000040">
    <property type="protein sequence ID" value="KRM54942.1"/>
    <property type="molecule type" value="Genomic_DNA"/>
</dbReference>
<evidence type="ECO:0000259" key="2">
    <source>
        <dbReference type="Pfam" id="PF02829"/>
    </source>
</evidence>
<evidence type="ECO:0000313" key="5">
    <source>
        <dbReference type="Proteomes" id="UP000051679"/>
    </source>
</evidence>
<dbReference type="InterPro" id="IPR036390">
    <property type="entry name" value="WH_DNA-bd_sf"/>
</dbReference>
<dbReference type="GO" id="GO:0046872">
    <property type="term" value="F:metal ion binding"/>
    <property type="evidence" value="ECO:0007669"/>
    <property type="project" value="UniProtKB-KW"/>
</dbReference>
<dbReference type="AlphaFoldDB" id="A0A0R1ZJ33"/>
<feature type="binding site" evidence="1">
    <location>
        <position position="81"/>
    </location>
    <ligand>
        <name>Ni(2+)</name>
        <dbReference type="ChEBI" id="CHEBI:49786"/>
    </ligand>
</feature>
<dbReference type="Pfam" id="PF08279">
    <property type="entry name" value="HTH_11"/>
    <property type="match status" value="1"/>
</dbReference>
<feature type="binding site" evidence="1">
    <location>
        <position position="142"/>
    </location>
    <ligand>
        <name>Ni(2+)</name>
        <dbReference type="ChEBI" id="CHEBI:49786"/>
    </ligand>
</feature>
<dbReference type="PATRIC" id="fig|1291052.5.peg.1904"/>
<evidence type="ECO:0000259" key="3">
    <source>
        <dbReference type="Pfam" id="PF08279"/>
    </source>
</evidence>
<dbReference type="STRING" id="1291052.FC18_GL001844"/>
<feature type="binding site" evidence="1">
    <location>
        <position position="140"/>
    </location>
    <ligand>
        <name>Ni(2+)</name>
        <dbReference type="ChEBI" id="CHEBI:49786"/>
    </ligand>
</feature>
<reference evidence="4 5" key="1">
    <citation type="journal article" date="2015" name="Genome Announc.">
        <title>Expanding the biotechnology potential of lactobacilli through comparative genomics of 213 strains and associated genera.</title>
        <authorList>
            <person name="Sun Z."/>
            <person name="Harris H.M."/>
            <person name="McCann A."/>
            <person name="Guo C."/>
            <person name="Argimon S."/>
            <person name="Zhang W."/>
            <person name="Yang X."/>
            <person name="Jeffery I.B."/>
            <person name="Cooney J.C."/>
            <person name="Kagawa T.F."/>
            <person name="Liu W."/>
            <person name="Song Y."/>
            <person name="Salvetti E."/>
            <person name="Wrobel A."/>
            <person name="Rasinkangas P."/>
            <person name="Parkhill J."/>
            <person name="Rea M.C."/>
            <person name="O'Sullivan O."/>
            <person name="Ritari J."/>
            <person name="Douillard F.P."/>
            <person name="Paul Ross R."/>
            <person name="Yang R."/>
            <person name="Briner A.E."/>
            <person name="Felis G.E."/>
            <person name="de Vos W.M."/>
            <person name="Barrangou R."/>
            <person name="Klaenhammer T.R."/>
            <person name="Caufield P.W."/>
            <person name="Cui Y."/>
            <person name="Zhang H."/>
            <person name="O'Toole P.W."/>
        </authorList>
    </citation>
    <scope>NUCLEOTIDE SEQUENCE [LARGE SCALE GENOMIC DNA]</scope>
    <source>
        <strain evidence="4 5">DSM 20505</strain>
    </source>
</reference>
<dbReference type="PANTHER" id="PTHR40068:SF1">
    <property type="entry name" value="TRANSCRIPTION REPRESSOR NIAR-RELATED"/>
    <property type="match status" value="1"/>
</dbReference>
<dbReference type="PANTHER" id="PTHR40068">
    <property type="entry name" value="TRANSCRIPTION REPRESSOR NIAR-RELATED"/>
    <property type="match status" value="1"/>
</dbReference>
<dbReference type="Proteomes" id="UP000051679">
    <property type="component" value="Unassembled WGS sequence"/>
</dbReference>
<feature type="domain" description="Helix-turn-helix type 11" evidence="3">
    <location>
        <begin position="5"/>
        <end position="57"/>
    </location>
</feature>
<keyword evidence="1" id="KW-0479">Metal-binding</keyword>
<dbReference type="PIRSF" id="PIRSF037847">
    <property type="entry name" value="NiaR"/>
    <property type="match status" value="1"/>
</dbReference>
<dbReference type="InterPro" id="IPR035922">
    <property type="entry name" value="3H_dom_sf"/>
</dbReference>
<feature type="binding site" evidence="1">
    <location>
        <position position="73"/>
    </location>
    <ligand>
        <name>Ni(2+)</name>
        <dbReference type="ChEBI" id="CHEBI:49786"/>
    </ligand>
</feature>
<evidence type="ECO:0000313" key="4">
    <source>
        <dbReference type="EMBL" id="KRM54942.1"/>
    </source>
</evidence>
<accession>A0A0R1ZJ33</accession>
<dbReference type="InterPro" id="IPR036388">
    <property type="entry name" value="WH-like_DNA-bd_sf"/>
</dbReference>
<comment type="caution">
    <text evidence="4">The sequence shown here is derived from an EMBL/GenBank/DDBJ whole genome shotgun (WGS) entry which is preliminary data.</text>
</comment>
<dbReference type="RefSeq" id="WP_056975988.1">
    <property type="nucleotide sequence ID" value="NZ_AYYO01000040.1"/>
</dbReference>
<dbReference type="OrthoDB" id="9792661at2"/>
<dbReference type="SUPFAM" id="SSF46785">
    <property type="entry name" value="Winged helix' DNA-binding domain"/>
    <property type="match status" value="1"/>
</dbReference>
<sequence length="167" mass="18513">MTNHRQTQIKAQLMAADTPVSATTLAKKYNVSRQTIVGDVALMRALGEKIIATPRGYEYERPSKNEALLVCKHLPVDAADEMRRIVHNGGVIKDVIVDHPLYGQLRGTLLVRTDADINMFTAKMKLNKGRMLSELTGGVHMHTVAYDQQEDLTAIKAALRDAGYLVE</sequence>
<protein>
    <submittedName>
        <fullName evidence="4">Small molecule binding protein</fullName>
    </submittedName>
</protein>
<keyword evidence="1" id="KW-0533">Nickel</keyword>
<evidence type="ECO:0000256" key="1">
    <source>
        <dbReference type="PIRSR" id="PIRSR037847-1"/>
    </source>
</evidence>
<dbReference type="InterPro" id="IPR026043">
    <property type="entry name" value="NadR"/>
</dbReference>
<dbReference type="Gene3D" id="1.10.10.10">
    <property type="entry name" value="Winged helix-like DNA-binding domain superfamily/Winged helix DNA-binding domain"/>
    <property type="match status" value="1"/>
</dbReference>
<gene>
    <name evidence="4" type="ORF">FC18_GL001844</name>
</gene>
<dbReference type="SUPFAM" id="SSF75500">
    <property type="entry name" value="Putative transcriptional regulator TM1602, C-terminal domain"/>
    <property type="match status" value="1"/>
</dbReference>
<dbReference type="Gene3D" id="3.30.1340.20">
    <property type="entry name" value="3H domain"/>
    <property type="match status" value="1"/>
</dbReference>
<dbReference type="InterPro" id="IPR013196">
    <property type="entry name" value="HTH_11"/>
</dbReference>
<dbReference type="Pfam" id="PF02829">
    <property type="entry name" value="3H"/>
    <property type="match status" value="1"/>
</dbReference>
<keyword evidence="5" id="KW-1185">Reference proteome</keyword>